<sequence length="91" mass="10572">MRQGSSERRRRRRRQRDETRRQRPARPWPSSSSTLSAAFFLPHHTHPPTRPQPLLALVSVSCFDSTRWFPVLAARLLVLRPNTSNFPCPAL</sequence>
<evidence type="ECO:0000256" key="1">
    <source>
        <dbReference type="SAM" id="MobiDB-lite"/>
    </source>
</evidence>
<dbReference type="EMBL" id="KZ819662">
    <property type="protein sequence ID" value="PWN30933.1"/>
    <property type="molecule type" value="Genomic_DNA"/>
</dbReference>
<dbReference type="GeneID" id="37031287"/>
<proteinExistence type="predicted"/>
<reference evidence="2 3" key="1">
    <citation type="journal article" date="2018" name="Mol. Biol. Evol.">
        <title>Broad Genomic Sampling Reveals a Smut Pathogenic Ancestry of the Fungal Clade Ustilaginomycotina.</title>
        <authorList>
            <person name="Kijpornyongpan T."/>
            <person name="Mondo S.J."/>
            <person name="Barry K."/>
            <person name="Sandor L."/>
            <person name="Lee J."/>
            <person name="Lipzen A."/>
            <person name="Pangilinan J."/>
            <person name="LaButti K."/>
            <person name="Hainaut M."/>
            <person name="Henrissat B."/>
            <person name="Grigoriev I.V."/>
            <person name="Spatafora J.W."/>
            <person name="Aime M.C."/>
        </authorList>
    </citation>
    <scope>NUCLEOTIDE SEQUENCE [LARGE SCALE GENOMIC DNA]</scope>
    <source>
        <strain evidence="2 3">MCA 5214</strain>
    </source>
</reference>
<evidence type="ECO:0000313" key="2">
    <source>
        <dbReference type="EMBL" id="PWN30933.1"/>
    </source>
</evidence>
<protein>
    <submittedName>
        <fullName evidence="2">Uncharacterized protein</fullName>
    </submittedName>
</protein>
<dbReference type="Proteomes" id="UP000245884">
    <property type="component" value="Unassembled WGS sequence"/>
</dbReference>
<dbReference type="RefSeq" id="XP_025365545.1">
    <property type="nucleotide sequence ID" value="XM_025509464.1"/>
</dbReference>
<keyword evidence="3" id="KW-1185">Reference proteome</keyword>
<feature type="region of interest" description="Disordered" evidence="1">
    <location>
        <begin position="1"/>
        <end position="33"/>
    </location>
</feature>
<accession>A0A316V3Z6</accession>
<dbReference type="AlphaFoldDB" id="A0A316V3Z6"/>
<organism evidence="2 3">
    <name type="scientific">Jaminaea rosea</name>
    <dbReference type="NCBI Taxonomy" id="1569628"/>
    <lineage>
        <taxon>Eukaryota</taxon>
        <taxon>Fungi</taxon>
        <taxon>Dikarya</taxon>
        <taxon>Basidiomycota</taxon>
        <taxon>Ustilaginomycotina</taxon>
        <taxon>Exobasidiomycetes</taxon>
        <taxon>Microstromatales</taxon>
        <taxon>Microstromatales incertae sedis</taxon>
        <taxon>Jaminaea</taxon>
    </lineage>
</organism>
<gene>
    <name evidence="2" type="ORF">BDZ90DRAFT_28403</name>
</gene>
<evidence type="ECO:0000313" key="3">
    <source>
        <dbReference type="Proteomes" id="UP000245884"/>
    </source>
</evidence>
<name>A0A316V3Z6_9BASI</name>